<keyword evidence="1" id="KW-0812">Transmembrane</keyword>
<feature type="transmembrane region" description="Helical" evidence="1">
    <location>
        <begin position="83"/>
        <end position="103"/>
    </location>
</feature>
<evidence type="ECO:0000256" key="1">
    <source>
        <dbReference type="SAM" id="Phobius"/>
    </source>
</evidence>
<dbReference type="InterPro" id="IPR007065">
    <property type="entry name" value="HPP"/>
</dbReference>
<sequence>MSAPDRGVKGLTSYIGLSALDDQPAPDRRHTMEGTFVPDASTLNITTPEVQASVESGCRPTRWQRCVAVLAGKAPARAPLSTVAAMTVCGVAVMLLLVALGVVLHEPLLIPPLAASAALVFAAPGLPLAQPRSVVGGQLISAGIGLAAVAVGGASLWTAAVAAGLTIGAMAWARTPHSPASATAVVVVLTDPPPLHFLGLLTLATLVIVGAGVLVGKVDRVDHKYPAYWW</sequence>
<gene>
    <name evidence="3" type="ORF">GCM10010334_24500</name>
</gene>
<evidence type="ECO:0000313" key="3">
    <source>
        <dbReference type="EMBL" id="GHC90476.1"/>
    </source>
</evidence>
<organism evidence="3 4">
    <name type="scientific">Streptomyces finlayi</name>
    <dbReference type="NCBI Taxonomy" id="67296"/>
    <lineage>
        <taxon>Bacteria</taxon>
        <taxon>Bacillati</taxon>
        <taxon>Actinomycetota</taxon>
        <taxon>Actinomycetes</taxon>
        <taxon>Kitasatosporales</taxon>
        <taxon>Streptomycetaceae</taxon>
        <taxon>Streptomyces</taxon>
    </lineage>
</organism>
<keyword evidence="1" id="KW-0472">Membrane</keyword>
<dbReference type="PANTHER" id="PTHR33741">
    <property type="entry name" value="TRANSMEMBRANE PROTEIN DDB_G0269096-RELATED"/>
    <property type="match status" value="1"/>
</dbReference>
<dbReference type="InterPro" id="IPR058581">
    <property type="entry name" value="TM_HPP"/>
</dbReference>
<reference evidence="3" key="2">
    <citation type="submission" date="2020-09" db="EMBL/GenBank/DDBJ databases">
        <authorList>
            <person name="Sun Q."/>
            <person name="Ohkuma M."/>
        </authorList>
    </citation>
    <scope>NUCLEOTIDE SEQUENCE</scope>
    <source>
        <strain evidence="3">JCM 4637</strain>
    </source>
</reference>
<name>A0A919CA04_9ACTN</name>
<feature type="transmembrane region" description="Helical" evidence="1">
    <location>
        <begin position="140"/>
        <end position="173"/>
    </location>
</feature>
<dbReference type="Pfam" id="PF04982">
    <property type="entry name" value="TM_HPP"/>
    <property type="match status" value="1"/>
</dbReference>
<comment type="caution">
    <text evidence="3">The sequence shown here is derived from an EMBL/GenBank/DDBJ whole genome shotgun (WGS) entry which is preliminary data.</text>
</comment>
<reference evidence="3" key="1">
    <citation type="journal article" date="2014" name="Int. J. Syst. Evol. Microbiol.">
        <title>Complete genome sequence of Corynebacterium casei LMG S-19264T (=DSM 44701T), isolated from a smear-ripened cheese.</title>
        <authorList>
            <consortium name="US DOE Joint Genome Institute (JGI-PGF)"/>
            <person name="Walter F."/>
            <person name="Albersmeier A."/>
            <person name="Kalinowski J."/>
            <person name="Ruckert C."/>
        </authorList>
    </citation>
    <scope>NUCLEOTIDE SEQUENCE</scope>
    <source>
        <strain evidence="3">JCM 4637</strain>
    </source>
</reference>
<dbReference type="PANTHER" id="PTHR33741:SF5">
    <property type="entry name" value="TRANSMEMBRANE PROTEIN DDB_G0269096-RELATED"/>
    <property type="match status" value="1"/>
</dbReference>
<dbReference type="EMBL" id="BMVC01000004">
    <property type="protein sequence ID" value="GHC90476.1"/>
    <property type="molecule type" value="Genomic_DNA"/>
</dbReference>
<dbReference type="Proteomes" id="UP000638353">
    <property type="component" value="Unassembled WGS sequence"/>
</dbReference>
<proteinExistence type="predicted"/>
<evidence type="ECO:0000259" key="2">
    <source>
        <dbReference type="Pfam" id="PF04982"/>
    </source>
</evidence>
<feature type="transmembrane region" description="Helical" evidence="1">
    <location>
        <begin position="193"/>
        <end position="215"/>
    </location>
</feature>
<accession>A0A919CA04</accession>
<feature type="transmembrane region" description="Helical" evidence="1">
    <location>
        <begin position="109"/>
        <end position="128"/>
    </location>
</feature>
<evidence type="ECO:0000313" key="4">
    <source>
        <dbReference type="Proteomes" id="UP000638353"/>
    </source>
</evidence>
<feature type="domain" description="HPP transmembrane region" evidence="2">
    <location>
        <begin position="78"/>
        <end position="219"/>
    </location>
</feature>
<protein>
    <submittedName>
        <fullName evidence="3">Membrane protein</fullName>
    </submittedName>
</protein>
<dbReference type="AlphaFoldDB" id="A0A919CA04"/>
<keyword evidence="1" id="KW-1133">Transmembrane helix</keyword>